<keyword evidence="3" id="KW-1185">Reference proteome</keyword>
<dbReference type="EMBL" id="CP136051">
    <property type="protein sequence ID" value="WOK04936.1"/>
    <property type="molecule type" value="Genomic_DNA"/>
</dbReference>
<dbReference type="SUPFAM" id="SSF89796">
    <property type="entry name" value="CoA-transferase family III (CaiB/BaiF)"/>
    <property type="match status" value="1"/>
</dbReference>
<organism evidence="2 3">
    <name type="scientific">Imperialibacter roseus</name>
    <dbReference type="NCBI Taxonomy" id="1324217"/>
    <lineage>
        <taxon>Bacteria</taxon>
        <taxon>Pseudomonadati</taxon>
        <taxon>Bacteroidota</taxon>
        <taxon>Cytophagia</taxon>
        <taxon>Cytophagales</taxon>
        <taxon>Flammeovirgaceae</taxon>
        <taxon>Imperialibacter</taxon>
    </lineage>
</organism>
<dbReference type="PANTHER" id="PTHR48207:SF3">
    <property type="entry name" value="SUCCINATE--HYDROXYMETHYLGLUTARATE COA-TRANSFERASE"/>
    <property type="match status" value="1"/>
</dbReference>
<evidence type="ECO:0000256" key="1">
    <source>
        <dbReference type="ARBA" id="ARBA00022679"/>
    </source>
</evidence>
<evidence type="ECO:0000313" key="3">
    <source>
        <dbReference type="Proteomes" id="UP001302349"/>
    </source>
</evidence>
<dbReference type="InterPro" id="IPR003673">
    <property type="entry name" value="CoA-Trfase_fam_III"/>
</dbReference>
<protein>
    <submittedName>
        <fullName evidence="2">CaiB/BaiF CoA-transferase family protein</fullName>
    </submittedName>
</protein>
<dbReference type="InterPro" id="IPR050483">
    <property type="entry name" value="CoA-transferase_III_domain"/>
</dbReference>
<dbReference type="Gene3D" id="3.40.50.10540">
    <property type="entry name" value="Crotonobetainyl-coa:carnitine coa-transferase, domain 1"/>
    <property type="match status" value="1"/>
</dbReference>
<evidence type="ECO:0000313" key="2">
    <source>
        <dbReference type="EMBL" id="WOK04936.1"/>
    </source>
</evidence>
<dbReference type="Proteomes" id="UP001302349">
    <property type="component" value="Chromosome"/>
</dbReference>
<proteinExistence type="predicted"/>
<gene>
    <name evidence="2" type="ORF">RT717_17795</name>
</gene>
<dbReference type="PANTHER" id="PTHR48207">
    <property type="entry name" value="SUCCINATE--HYDROXYMETHYLGLUTARATE COA-TRANSFERASE"/>
    <property type="match status" value="1"/>
</dbReference>
<dbReference type="Gene3D" id="3.30.1540.10">
    <property type="entry name" value="formyl-coa transferase, domain 3"/>
    <property type="match status" value="1"/>
</dbReference>
<reference evidence="2 3" key="1">
    <citation type="journal article" date="2023" name="Microbiol. Resour. Announc.">
        <title>Complete Genome Sequence of Imperialibacter roseus strain P4T.</title>
        <authorList>
            <person name="Tizabi D.R."/>
            <person name="Bachvaroff T."/>
            <person name="Hill R.T."/>
        </authorList>
    </citation>
    <scope>NUCLEOTIDE SEQUENCE [LARGE SCALE GENOMIC DNA]</scope>
    <source>
        <strain evidence="2 3">P4T</strain>
    </source>
</reference>
<dbReference type="RefSeq" id="WP_317487733.1">
    <property type="nucleotide sequence ID" value="NZ_CP136051.1"/>
</dbReference>
<dbReference type="Pfam" id="PF02515">
    <property type="entry name" value="CoA_transf_3"/>
    <property type="match status" value="1"/>
</dbReference>
<accession>A0ABZ0IJR6</accession>
<keyword evidence="1" id="KW-0808">Transferase</keyword>
<dbReference type="InterPro" id="IPR023606">
    <property type="entry name" value="CoA-Trfase_III_dom_1_sf"/>
</dbReference>
<dbReference type="InterPro" id="IPR044855">
    <property type="entry name" value="CoA-Trfase_III_dom3_sf"/>
</dbReference>
<sequence>MQSTAIFSDLKVIELASVLAGPSVGQFFAELGAEVIKIENPETGGDVTRSWKLASEASDSDMSAYFMSVNAGKKSVLLNLKKREDLERLYDLVKTADIVIASYKPGDAEKLGVSYVDLKAFKPDLIYGHITGFGAEENRVGYDAIVQAESGFVFLNGEKDGKPQKMPVALTDVLAGHHLKEGLLLALIKRMRTGEGSYVTVSLIEAAISSLVNQATNWLVAGQVPQRMGSEHPNIVPYGNIFKAADGQWLMIAVGSDKQFKSLCSILDLAGLAIKPEFATNAARVKNRELLKPMLESAFSLFGIDQLCSAFLIADIPYGRVNTMDQVFATPQGKAMVLHTLRNGLTQSGLSQVAFKMGDGVMAVEVKAAPGLGEG</sequence>
<name>A0ABZ0IJR6_9BACT</name>